<dbReference type="PROSITE" id="PS51371">
    <property type="entry name" value="CBS"/>
    <property type="match status" value="2"/>
</dbReference>
<evidence type="ECO:0000256" key="1">
    <source>
        <dbReference type="ARBA" id="ARBA00023122"/>
    </source>
</evidence>
<keyword evidence="1 2" id="KW-0129">CBS domain</keyword>
<evidence type="ECO:0000313" key="5">
    <source>
        <dbReference type="Proteomes" id="UP000000483"/>
    </source>
</evidence>
<dbReference type="OrthoDB" id="5419202at2"/>
<dbReference type="SMART" id="SM00116">
    <property type="entry name" value="CBS"/>
    <property type="match status" value="2"/>
</dbReference>
<accession>F2NJ83</accession>
<feature type="domain" description="CBS" evidence="3">
    <location>
        <begin position="9"/>
        <end position="76"/>
    </location>
</feature>
<dbReference type="eggNOG" id="COG0517">
    <property type="taxonomic scope" value="Bacteria"/>
</dbReference>
<dbReference type="PANTHER" id="PTHR43080:SF26">
    <property type="entry name" value="REGULATORY PROTEIN"/>
    <property type="match status" value="1"/>
</dbReference>
<dbReference type="SUPFAM" id="SSF54631">
    <property type="entry name" value="CBS-domain pair"/>
    <property type="match status" value="1"/>
</dbReference>
<feature type="domain" description="CBS" evidence="3">
    <location>
        <begin position="101"/>
        <end position="156"/>
    </location>
</feature>
<dbReference type="Pfam" id="PF00571">
    <property type="entry name" value="CBS"/>
    <property type="match status" value="2"/>
</dbReference>
<dbReference type="HOGENOM" id="CLU_040681_9_0_7"/>
<dbReference type="InterPro" id="IPR046342">
    <property type="entry name" value="CBS_dom_sf"/>
</dbReference>
<sequence>MKETAKEVMAREFLTVPPEMTIAEAVQVFRQAAQVTGHPVFGLMVTDAEGRLVGMLSMYDIFLLLRPKHIHIWGEMSDLDLTGIIDAACHRAKAMLVGDMMTTDLITITPDTHLLHVVDIMIKKHVRRIPVIEDGVLQGIVYISQVFYHLLNKLTERSED</sequence>
<dbReference type="InterPro" id="IPR000644">
    <property type="entry name" value="CBS_dom"/>
</dbReference>
<dbReference type="PANTHER" id="PTHR43080">
    <property type="entry name" value="CBS DOMAIN-CONTAINING PROTEIN CBSX3, MITOCHONDRIAL"/>
    <property type="match status" value="1"/>
</dbReference>
<name>F2NJ83_DESAR</name>
<dbReference type="Gene3D" id="3.10.580.10">
    <property type="entry name" value="CBS-domain"/>
    <property type="match status" value="1"/>
</dbReference>
<dbReference type="Proteomes" id="UP000000483">
    <property type="component" value="Chromosome"/>
</dbReference>
<gene>
    <name evidence="4" type="ordered locus">Desac_1399</name>
</gene>
<reference evidence="5" key="2">
    <citation type="submission" date="2011-03" db="EMBL/GenBank/DDBJ databases">
        <title>The complete genome of Desulfobacca acetoxidans DSM 11109.</title>
        <authorList>
            <consortium name="US DOE Joint Genome Institute (JGI-PGF)"/>
            <person name="Lucas S."/>
            <person name="Copeland A."/>
            <person name="Lapidus A."/>
            <person name="Bruce D."/>
            <person name="Goodwin L."/>
            <person name="Pitluck S."/>
            <person name="Peters L."/>
            <person name="Kyrpides N."/>
            <person name="Mavromatis K."/>
            <person name="Ivanova N."/>
            <person name="Ovchinnikova G."/>
            <person name="Teshima H."/>
            <person name="Detter J.C."/>
            <person name="Han C."/>
            <person name="Land M."/>
            <person name="Hauser L."/>
            <person name="Markowitz V."/>
            <person name="Cheng J.-F."/>
            <person name="Hugenholtz P."/>
            <person name="Woyke T."/>
            <person name="Wu D."/>
            <person name="Spring S."/>
            <person name="Schueler E."/>
            <person name="Brambilla E."/>
            <person name="Klenk H.-P."/>
            <person name="Eisen J.A."/>
        </authorList>
    </citation>
    <scope>NUCLEOTIDE SEQUENCE [LARGE SCALE GENOMIC DNA]</scope>
    <source>
        <strain evidence="5">ATCC 700848 / DSM 11109 / ASRB2</strain>
    </source>
</reference>
<dbReference type="RefSeq" id="WP_013706367.1">
    <property type="nucleotide sequence ID" value="NC_015388.1"/>
</dbReference>
<proteinExistence type="predicted"/>
<dbReference type="STRING" id="880072.Desac_1399"/>
<evidence type="ECO:0000259" key="3">
    <source>
        <dbReference type="PROSITE" id="PS51371"/>
    </source>
</evidence>
<reference evidence="4 5" key="1">
    <citation type="journal article" date="2011" name="Stand. Genomic Sci.">
        <title>Complete genome sequence of the acetate-degrading sulfate reducer Desulfobacca acetoxidans type strain (ASRB2).</title>
        <authorList>
            <person name="Goker M."/>
            <person name="Teshima H."/>
            <person name="Lapidus A."/>
            <person name="Nolan M."/>
            <person name="Lucas S."/>
            <person name="Hammon N."/>
            <person name="Deshpande S."/>
            <person name="Cheng J.F."/>
            <person name="Tapia R."/>
            <person name="Han C."/>
            <person name="Goodwin L."/>
            <person name="Pitluck S."/>
            <person name="Huntemann M."/>
            <person name="Liolios K."/>
            <person name="Ivanova N."/>
            <person name="Pagani I."/>
            <person name="Mavromatis K."/>
            <person name="Ovchinikova G."/>
            <person name="Pati A."/>
            <person name="Chen A."/>
            <person name="Palaniappan K."/>
            <person name="Land M."/>
            <person name="Hauser L."/>
            <person name="Brambilla E.M."/>
            <person name="Rohde M."/>
            <person name="Spring S."/>
            <person name="Detter J.C."/>
            <person name="Woyke T."/>
            <person name="Bristow J."/>
            <person name="Eisen J.A."/>
            <person name="Markowitz V."/>
            <person name="Hugenholtz P."/>
            <person name="Kyrpides N.C."/>
            <person name="Klenk H.P."/>
        </authorList>
    </citation>
    <scope>NUCLEOTIDE SEQUENCE [LARGE SCALE GENOMIC DNA]</scope>
    <source>
        <strain evidence="5">ATCC 700848 / DSM 11109 / ASRB2</strain>
    </source>
</reference>
<dbReference type="EMBL" id="CP002629">
    <property type="protein sequence ID" value="AEB09255.1"/>
    <property type="molecule type" value="Genomic_DNA"/>
</dbReference>
<dbReference type="InterPro" id="IPR051257">
    <property type="entry name" value="Diverse_CBS-Domain"/>
</dbReference>
<dbReference type="AlphaFoldDB" id="F2NJ83"/>
<dbReference type="KEGG" id="dao:Desac_1399"/>
<keyword evidence="5" id="KW-1185">Reference proteome</keyword>
<organism evidence="4 5">
    <name type="scientific">Desulfobacca acetoxidans (strain ATCC 700848 / DSM 11109 / ASRB2)</name>
    <dbReference type="NCBI Taxonomy" id="880072"/>
    <lineage>
        <taxon>Bacteria</taxon>
        <taxon>Pseudomonadati</taxon>
        <taxon>Thermodesulfobacteriota</taxon>
        <taxon>Desulfobaccia</taxon>
        <taxon>Desulfobaccales</taxon>
        <taxon>Desulfobaccaceae</taxon>
        <taxon>Desulfobacca</taxon>
    </lineage>
</organism>
<protein>
    <submittedName>
        <fullName evidence="4">CBS domain containing protein</fullName>
    </submittedName>
</protein>
<evidence type="ECO:0000313" key="4">
    <source>
        <dbReference type="EMBL" id="AEB09255.1"/>
    </source>
</evidence>
<evidence type="ECO:0000256" key="2">
    <source>
        <dbReference type="PROSITE-ProRule" id="PRU00703"/>
    </source>
</evidence>